<comment type="caution">
    <text evidence="2">The sequence shown here is derived from an EMBL/GenBank/DDBJ whole genome shotgun (WGS) entry which is preliminary data.</text>
</comment>
<accession>A0A314XKM2</accession>
<proteinExistence type="predicted"/>
<name>A0A314XKM2_PRUYE</name>
<keyword evidence="3" id="KW-1185">Reference proteome</keyword>
<protein>
    <submittedName>
        <fullName evidence="2">Uncharacterized protein</fullName>
    </submittedName>
</protein>
<organism evidence="2 3">
    <name type="scientific">Prunus yedoensis var. nudiflora</name>
    <dbReference type="NCBI Taxonomy" id="2094558"/>
    <lineage>
        <taxon>Eukaryota</taxon>
        <taxon>Viridiplantae</taxon>
        <taxon>Streptophyta</taxon>
        <taxon>Embryophyta</taxon>
        <taxon>Tracheophyta</taxon>
        <taxon>Spermatophyta</taxon>
        <taxon>Magnoliopsida</taxon>
        <taxon>eudicotyledons</taxon>
        <taxon>Gunneridae</taxon>
        <taxon>Pentapetalae</taxon>
        <taxon>rosids</taxon>
        <taxon>fabids</taxon>
        <taxon>Rosales</taxon>
        <taxon>Rosaceae</taxon>
        <taxon>Amygdaloideae</taxon>
        <taxon>Amygdaleae</taxon>
        <taxon>Prunus</taxon>
    </lineage>
</organism>
<evidence type="ECO:0000313" key="3">
    <source>
        <dbReference type="Proteomes" id="UP000250321"/>
    </source>
</evidence>
<evidence type="ECO:0000313" key="2">
    <source>
        <dbReference type="EMBL" id="PQP92749.1"/>
    </source>
</evidence>
<reference evidence="2 3" key="1">
    <citation type="submission" date="2018-02" db="EMBL/GenBank/DDBJ databases">
        <title>Draft genome of wild Prunus yedoensis var. nudiflora.</title>
        <authorList>
            <person name="Baek S."/>
            <person name="Kim J.-H."/>
            <person name="Choi K."/>
            <person name="Kim G.-B."/>
            <person name="Cho A."/>
            <person name="Jang H."/>
            <person name="Shin C.-H."/>
            <person name="Yu H.-J."/>
            <person name="Mun J.-H."/>
        </authorList>
    </citation>
    <scope>NUCLEOTIDE SEQUENCE [LARGE SCALE GENOMIC DNA]</scope>
    <source>
        <strain evidence="3">cv. Jeju island</strain>
        <tissue evidence="2">Leaf</tissue>
    </source>
</reference>
<sequence length="102" mass="10562">MSRAPAATSTTVLTSRATAVVGTQRTLALRTAPSPPPVQPSVDAAQGRKRSREVTATEASGEAVVVEAMAEGAVVEPPRKRLLLVLFEGEEEEAPSAIVSVP</sequence>
<feature type="region of interest" description="Disordered" evidence="1">
    <location>
        <begin position="30"/>
        <end position="56"/>
    </location>
</feature>
<dbReference type="EMBL" id="PJQY01002531">
    <property type="protein sequence ID" value="PQP92749.1"/>
    <property type="molecule type" value="Genomic_DNA"/>
</dbReference>
<gene>
    <name evidence="2" type="ORF">Pyn_13503</name>
</gene>
<dbReference type="Proteomes" id="UP000250321">
    <property type="component" value="Unassembled WGS sequence"/>
</dbReference>
<evidence type="ECO:0000256" key="1">
    <source>
        <dbReference type="SAM" id="MobiDB-lite"/>
    </source>
</evidence>
<dbReference type="AlphaFoldDB" id="A0A314XKM2"/>